<feature type="domain" description="Calmodulin binding protein C-terminal" evidence="11">
    <location>
        <begin position="316"/>
        <end position="375"/>
    </location>
</feature>
<dbReference type="InParanoid" id="A0A200Q136"/>
<evidence type="ECO:0000256" key="5">
    <source>
        <dbReference type="ARBA" id="ARBA00023159"/>
    </source>
</evidence>
<sequence>MAAKRLFDGSEYDPDRPDDKRIRTRPSFAAVIGQVVMVKSLQNFCSALEPLLRRVVTEEVENGFKRSARWVQRTPAPLQIQALQASTLQLSFSGDLSLPVFTGTKIEPVDGNPLQVFLVDSQTGSRTTLPYPVKVEIVALDGDFPPSDNENWTSEEFNNKIVRERTGKRPLLTGDVLVTMRDGFVMISDLAFTDNSSWIRSRNFRLGARVSQESCQGVRIREAITVPFVVKDHRGELYKKHHPPALEDDVWRLEKIGKDGAFHKKLRAEGIKRVQDFLKLWVVDPTKLRKILGLGMSDKAWEATIKHAKTCVLGNKRYLFRGLHYSIVLNPICQVVKVTINGLPYPTSDLTGVHRGNIENMVREAYVHWNSLEEVDGLQLSESPTTALLPAPGDEEVQYANHHDRHQDIIRSSGIHQHGNLTDGFVDIATDAFVHIHYGGGGNDWGQNLTQYLDAPPIHSNNGSIYNGSDSSDCDC</sequence>
<proteinExistence type="inferred from homology"/>
<evidence type="ECO:0000259" key="10">
    <source>
        <dbReference type="Pfam" id="PF20451"/>
    </source>
</evidence>
<dbReference type="GO" id="GO:0080142">
    <property type="term" value="P:regulation of salicylic acid biosynthetic process"/>
    <property type="evidence" value="ECO:0007669"/>
    <property type="project" value="TreeGrafter"/>
</dbReference>
<comment type="caution">
    <text evidence="12">The sequence shown here is derived from an EMBL/GenBank/DDBJ whole genome shotgun (WGS) entry which is preliminary data.</text>
</comment>
<dbReference type="PANTHER" id="PTHR31713">
    <property type="entry name" value="OS02G0177800 PROTEIN"/>
    <property type="match status" value="1"/>
</dbReference>
<evidence type="ECO:0000256" key="8">
    <source>
        <dbReference type="SAM" id="MobiDB-lite"/>
    </source>
</evidence>
<gene>
    <name evidence="12" type="ORF">BVC80_8707g16</name>
</gene>
<keyword evidence="6" id="KW-0804">Transcription</keyword>
<keyword evidence="3" id="KW-0805">Transcription regulation</keyword>
<feature type="domain" description="Calmodulin binding protein central" evidence="10">
    <location>
        <begin position="245"/>
        <end position="311"/>
    </location>
</feature>
<evidence type="ECO:0000256" key="2">
    <source>
        <dbReference type="ARBA" id="ARBA00007214"/>
    </source>
</evidence>
<dbReference type="STRING" id="56857.A0A200Q136"/>
<dbReference type="OMA" id="GMSERMW"/>
<protein>
    <submittedName>
        <fullName evidence="12">Calmodulin binding protein-like</fullName>
    </submittedName>
</protein>
<dbReference type="GO" id="GO:0043565">
    <property type="term" value="F:sequence-specific DNA binding"/>
    <property type="evidence" value="ECO:0007669"/>
    <property type="project" value="TreeGrafter"/>
</dbReference>
<dbReference type="Proteomes" id="UP000195402">
    <property type="component" value="Unassembled WGS sequence"/>
</dbReference>
<dbReference type="GO" id="GO:0003700">
    <property type="term" value="F:DNA-binding transcription factor activity"/>
    <property type="evidence" value="ECO:0007669"/>
    <property type="project" value="TreeGrafter"/>
</dbReference>
<dbReference type="Pfam" id="PF07887">
    <property type="entry name" value="Calmodulin_bind"/>
    <property type="match status" value="1"/>
</dbReference>
<comment type="subcellular location">
    <subcellularLocation>
        <location evidence="1">Nucleus</location>
    </subcellularLocation>
</comment>
<evidence type="ECO:0000256" key="4">
    <source>
        <dbReference type="ARBA" id="ARBA00023125"/>
    </source>
</evidence>
<evidence type="ECO:0000256" key="1">
    <source>
        <dbReference type="ARBA" id="ARBA00004123"/>
    </source>
</evidence>
<accession>A0A200Q136</accession>
<dbReference type="InterPro" id="IPR046831">
    <property type="entry name" value="Calmodulin_bind_N"/>
</dbReference>
<keyword evidence="7" id="KW-0539">Nucleus</keyword>
<evidence type="ECO:0000256" key="7">
    <source>
        <dbReference type="ARBA" id="ARBA00023242"/>
    </source>
</evidence>
<dbReference type="EMBL" id="MVGT01003350">
    <property type="protein sequence ID" value="OVA04173.1"/>
    <property type="molecule type" value="Genomic_DNA"/>
</dbReference>
<reference evidence="12 13" key="1">
    <citation type="journal article" date="2017" name="Mol. Plant">
        <title>The Genome of Medicinal Plant Macleaya cordata Provides New Insights into Benzylisoquinoline Alkaloids Metabolism.</title>
        <authorList>
            <person name="Liu X."/>
            <person name="Liu Y."/>
            <person name="Huang P."/>
            <person name="Ma Y."/>
            <person name="Qing Z."/>
            <person name="Tang Q."/>
            <person name="Cao H."/>
            <person name="Cheng P."/>
            <person name="Zheng Y."/>
            <person name="Yuan Z."/>
            <person name="Zhou Y."/>
            <person name="Liu J."/>
            <person name="Tang Z."/>
            <person name="Zhuo Y."/>
            <person name="Zhang Y."/>
            <person name="Yu L."/>
            <person name="Huang J."/>
            <person name="Yang P."/>
            <person name="Peng Q."/>
            <person name="Zhang J."/>
            <person name="Jiang W."/>
            <person name="Zhang Z."/>
            <person name="Lin K."/>
            <person name="Ro D.K."/>
            <person name="Chen X."/>
            <person name="Xiong X."/>
            <person name="Shang Y."/>
            <person name="Huang S."/>
            <person name="Zeng J."/>
        </authorList>
    </citation>
    <scope>NUCLEOTIDE SEQUENCE [LARGE SCALE GENOMIC DNA]</scope>
    <source>
        <strain evidence="13">cv. BLH2017</strain>
        <tissue evidence="12">Root</tissue>
    </source>
</reference>
<dbReference type="PANTHER" id="PTHR31713:SF42">
    <property type="entry name" value="PROTEIN SAR DEFICIENT 1"/>
    <property type="match status" value="1"/>
</dbReference>
<name>A0A200Q136_MACCD</name>
<organism evidence="12 13">
    <name type="scientific">Macleaya cordata</name>
    <name type="common">Five-seeded plume-poppy</name>
    <name type="synonym">Bocconia cordata</name>
    <dbReference type="NCBI Taxonomy" id="56857"/>
    <lineage>
        <taxon>Eukaryota</taxon>
        <taxon>Viridiplantae</taxon>
        <taxon>Streptophyta</taxon>
        <taxon>Embryophyta</taxon>
        <taxon>Tracheophyta</taxon>
        <taxon>Spermatophyta</taxon>
        <taxon>Magnoliopsida</taxon>
        <taxon>Ranunculales</taxon>
        <taxon>Papaveraceae</taxon>
        <taxon>Papaveroideae</taxon>
        <taxon>Macleaya</taxon>
    </lineage>
</organism>
<keyword evidence="13" id="KW-1185">Reference proteome</keyword>
<keyword evidence="5" id="KW-0010">Activator</keyword>
<comment type="similarity">
    <text evidence="2">Belongs to the plant ACBP60 protein family.</text>
</comment>
<keyword evidence="4" id="KW-0238">DNA-binding</keyword>
<dbReference type="OrthoDB" id="757051at2759"/>
<evidence type="ECO:0000259" key="9">
    <source>
        <dbReference type="Pfam" id="PF07887"/>
    </source>
</evidence>
<dbReference type="Pfam" id="PF20452">
    <property type="entry name" value="Calmod_bind_C"/>
    <property type="match status" value="1"/>
</dbReference>
<dbReference type="InterPro" id="IPR046829">
    <property type="entry name" value="Calmod_bind_C"/>
</dbReference>
<dbReference type="FunCoup" id="A0A200Q136">
    <property type="interactions" value="68"/>
</dbReference>
<dbReference type="AlphaFoldDB" id="A0A200Q136"/>
<dbReference type="InterPro" id="IPR012416">
    <property type="entry name" value="CBP60"/>
</dbReference>
<evidence type="ECO:0000313" key="12">
    <source>
        <dbReference type="EMBL" id="OVA04173.1"/>
    </source>
</evidence>
<dbReference type="Pfam" id="PF20451">
    <property type="entry name" value="Calmod_bind_M"/>
    <property type="match status" value="1"/>
</dbReference>
<evidence type="ECO:0000256" key="6">
    <source>
        <dbReference type="ARBA" id="ARBA00023163"/>
    </source>
</evidence>
<evidence type="ECO:0000313" key="13">
    <source>
        <dbReference type="Proteomes" id="UP000195402"/>
    </source>
</evidence>
<feature type="domain" description="Calmodulin binding protein-like N-terminal" evidence="9">
    <location>
        <begin position="88"/>
        <end position="233"/>
    </location>
</feature>
<dbReference type="GO" id="GO:0005634">
    <property type="term" value="C:nucleus"/>
    <property type="evidence" value="ECO:0007669"/>
    <property type="project" value="UniProtKB-SubCell"/>
</dbReference>
<dbReference type="GO" id="GO:0005516">
    <property type="term" value="F:calmodulin binding"/>
    <property type="evidence" value="ECO:0007669"/>
    <property type="project" value="InterPro"/>
</dbReference>
<evidence type="ECO:0000256" key="3">
    <source>
        <dbReference type="ARBA" id="ARBA00023015"/>
    </source>
</evidence>
<evidence type="ECO:0000259" key="11">
    <source>
        <dbReference type="Pfam" id="PF20452"/>
    </source>
</evidence>
<dbReference type="InterPro" id="IPR046830">
    <property type="entry name" value="Calmod_bind_M"/>
</dbReference>
<feature type="region of interest" description="Disordered" evidence="8">
    <location>
        <begin position="1"/>
        <end position="21"/>
    </location>
</feature>